<gene>
    <name evidence="1" type="ORF">HHI36_001433</name>
</gene>
<organism evidence="1 2">
    <name type="scientific">Cryptolaemus montrouzieri</name>
    <dbReference type="NCBI Taxonomy" id="559131"/>
    <lineage>
        <taxon>Eukaryota</taxon>
        <taxon>Metazoa</taxon>
        <taxon>Ecdysozoa</taxon>
        <taxon>Arthropoda</taxon>
        <taxon>Hexapoda</taxon>
        <taxon>Insecta</taxon>
        <taxon>Pterygota</taxon>
        <taxon>Neoptera</taxon>
        <taxon>Endopterygota</taxon>
        <taxon>Coleoptera</taxon>
        <taxon>Polyphaga</taxon>
        <taxon>Cucujiformia</taxon>
        <taxon>Coccinelloidea</taxon>
        <taxon>Coccinellidae</taxon>
        <taxon>Scymninae</taxon>
        <taxon>Scymnini</taxon>
        <taxon>Cryptolaemus</taxon>
    </lineage>
</organism>
<dbReference type="Proteomes" id="UP001516400">
    <property type="component" value="Unassembled WGS sequence"/>
</dbReference>
<dbReference type="AlphaFoldDB" id="A0ABD2P8D4"/>
<name>A0ABD2P8D4_9CUCU</name>
<evidence type="ECO:0000313" key="1">
    <source>
        <dbReference type="EMBL" id="KAL3286947.1"/>
    </source>
</evidence>
<dbReference type="EMBL" id="JABFTP020000185">
    <property type="protein sequence ID" value="KAL3286947.1"/>
    <property type="molecule type" value="Genomic_DNA"/>
</dbReference>
<comment type="caution">
    <text evidence="1">The sequence shown here is derived from an EMBL/GenBank/DDBJ whole genome shotgun (WGS) entry which is preliminary data.</text>
</comment>
<evidence type="ECO:0000313" key="2">
    <source>
        <dbReference type="Proteomes" id="UP001516400"/>
    </source>
</evidence>
<protein>
    <submittedName>
        <fullName evidence="1">Uncharacterized protein</fullName>
    </submittedName>
</protein>
<reference evidence="1 2" key="1">
    <citation type="journal article" date="2021" name="BMC Biol.">
        <title>Horizontally acquired antibacterial genes associated with adaptive radiation of ladybird beetles.</title>
        <authorList>
            <person name="Li H.S."/>
            <person name="Tang X.F."/>
            <person name="Huang Y.H."/>
            <person name="Xu Z.Y."/>
            <person name="Chen M.L."/>
            <person name="Du X.Y."/>
            <person name="Qiu B.Y."/>
            <person name="Chen P.T."/>
            <person name="Zhang W."/>
            <person name="Slipinski A."/>
            <person name="Escalona H.E."/>
            <person name="Waterhouse R.M."/>
            <person name="Zwick A."/>
            <person name="Pang H."/>
        </authorList>
    </citation>
    <scope>NUCLEOTIDE SEQUENCE [LARGE SCALE GENOMIC DNA]</scope>
    <source>
        <strain evidence="1">SYSU2018</strain>
    </source>
</reference>
<proteinExistence type="predicted"/>
<sequence>MLTAFKCMFDEVRTGVTTFQYKKASQAGKKRTHAGQILRKKEDRLNITEYGLNNQHIPLLKGITLPPERRNGLIRSVGPLAQAIFLVNETKFTNKIAKSFSETIQIIPAKGEIVNALEACKNFYNMIRVGIGKGLSNISD</sequence>
<keyword evidence="2" id="KW-1185">Reference proteome</keyword>
<accession>A0ABD2P8D4</accession>